<name>A0ACB8C9K4_DERSI</name>
<protein>
    <submittedName>
        <fullName evidence="1">Uncharacterized protein</fullName>
    </submittedName>
</protein>
<keyword evidence="2" id="KW-1185">Reference proteome</keyword>
<evidence type="ECO:0000313" key="1">
    <source>
        <dbReference type="EMBL" id="KAH7937535.1"/>
    </source>
</evidence>
<dbReference type="Proteomes" id="UP000821865">
    <property type="component" value="Chromosome 8"/>
</dbReference>
<organism evidence="1 2">
    <name type="scientific">Dermacentor silvarum</name>
    <name type="common">Tick</name>
    <dbReference type="NCBI Taxonomy" id="543639"/>
    <lineage>
        <taxon>Eukaryota</taxon>
        <taxon>Metazoa</taxon>
        <taxon>Ecdysozoa</taxon>
        <taxon>Arthropoda</taxon>
        <taxon>Chelicerata</taxon>
        <taxon>Arachnida</taxon>
        <taxon>Acari</taxon>
        <taxon>Parasitiformes</taxon>
        <taxon>Ixodida</taxon>
        <taxon>Ixodoidea</taxon>
        <taxon>Ixodidae</taxon>
        <taxon>Rhipicephalinae</taxon>
        <taxon>Dermacentor</taxon>
    </lineage>
</organism>
<reference evidence="1" key="1">
    <citation type="submission" date="2020-05" db="EMBL/GenBank/DDBJ databases">
        <title>Large-scale comparative analyses of tick genomes elucidate their genetic diversity and vector capacities.</title>
        <authorList>
            <person name="Jia N."/>
            <person name="Wang J."/>
            <person name="Shi W."/>
            <person name="Du L."/>
            <person name="Sun Y."/>
            <person name="Zhan W."/>
            <person name="Jiang J."/>
            <person name="Wang Q."/>
            <person name="Zhang B."/>
            <person name="Ji P."/>
            <person name="Sakyi L.B."/>
            <person name="Cui X."/>
            <person name="Yuan T."/>
            <person name="Jiang B."/>
            <person name="Yang W."/>
            <person name="Lam T.T.-Y."/>
            <person name="Chang Q."/>
            <person name="Ding S."/>
            <person name="Wang X."/>
            <person name="Zhu J."/>
            <person name="Ruan X."/>
            <person name="Zhao L."/>
            <person name="Wei J."/>
            <person name="Que T."/>
            <person name="Du C."/>
            <person name="Cheng J."/>
            <person name="Dai P."/>
            <person name="Han X."/>
            <person name="Huang E."/>
            <person name="Gao Y."/>
            <person name="Liu J."/>
            <person name="Shao H."/>
            <person name="Ye R."/>
            <person name="Li L."/>
            <person name="Wei W."/>
            <person name="Wang X."/>
            <person name="Wang C."/>
            <person name="Yang T."/>
            <person name="Huo Q."/>
            <person name="Li W."/>
            <person name="Guo W."/>
            <person name="Chen H."/>
            <person name="Zhou L."/>
            <person name="Ni X."/>
            <person name="Tian J."/>
            <person name="Zhou Y."/>
            <person name="Sheng Y."/>
            <person name="Liu T."/>
            <person name="Pan Y."/>
            <person name="Xia L."/>
            <person name="Li J."/>
            <person name="Zhao F."/>
            <person name="Cao W."/>
        </authorList>
    </citation>
    <scope>NUCLEOTIDE SEQUENCE</scope>
    <source>
        <strain evidence="1">Dsil-2018</strain>
    </source>
</reference>
<proteinExistence type="predicted"/>
<comment type="caution">
    <text evidence="1">The sequence shown here is derived from an EMBL/GenBank/DDBJ whole genome shotgun (WGS) entry which is preliminary data.</text>
</comment>
<gene>
    <name evidence="1" type="ORF">HPB49_012878</name>
</gene>
<sequence>MDRFVENYEMVQATLQELVQVQSSLRGTSKTTIKGYEKVLNFEILVGINVSIALFGPCDELARMLQRPVYRAAGAKEAAEALCDHLSRLRSDASFDVLWQRTNSGATELGLKEPRVPRVSQPPRRLQFTYKPE</sequence>
<accession>A0ACB8C9K4</accession>
<dbReference type="EMBL" id="CM023477">
    <property type="protein sequence ID" value="KAH7937535.1"/>
    <property type="molecule type" value="Genomic_DNA"/>
</dbReference>
<evidence type="ECO:0000313" key="2">
    <source>
        <dbReference type="Proteomes" id="UP000821865"/>
    </source>
</evidence>